<accession>A0A0P6YZ52</accession>
<organism evidence="3 4">
    <name type="scientific">Ardenticatena maritima</name>
    <dbReference type="NCBI Taxonomy" id="872965"/>
    <lineage>
        <taxon>Bacteria</taxon>
        <taxon>Bacillati</taxon>
        <taxon>Chloroflexota</taxon>
        <taxon>Ardenticatenia</taxon>
        <taxon>Ardenticatenales</taxon>
        <taxon>Ardenticatenaceae</taxon>
        <taxon>Ardenticatena</taxon>
    </lineage>
</organism>
<evidence type="ECO:0000313" key="4">
    <source>
        <dbReference type="Proteomes" id="UP000050502"/>
    </source>
</evidence>
<keyword evidence="1" id="KW-1133">Transmembrane helix</keyword>
<evidence type="ECO:0000313" key="3">
    <source>
        <dbReference type="EMBL" id="KPL89548.1"/>
    </source>
</evidence>
<name>A0A0P6YZ52_9CHLR</name>
<dbReference type="EMBL" id="LGKN01000003">
    <property type="protein sequence ID" value="KPL89548.1"/>
    <property type="molecule type" value="Genomic_DNA"/>
</dbReference>
<dbReference type="Proteomes" id="UP000050502">
    <property type="component" value="Unassembled WGS sequence"/>
</dbReference>
<sequence>MSTEQRPPQPVAKSTKSEQVIHLQGDEDFHGVRSLLTRVQADRVILDVPRQHPAFRNEVRLKVLARQAYENGFELAIATRDPDIRDRAKAIHLAVFRSVEAAQKAHRWSRPTFETPANGHETPLSTEWLTGHRALEARREQIGAPANWADRFVLIGLVLGLLIVLAAGALLLVPSAQITLVPEQSLLTIPFEATADTDAEGPVRSQMVVPAERFSIIVEGTGQMATTGRRDVPDAKARGEVTLVNLLPQDVTVPRGTIVRTSAAVPVRFQTLEDVVVPANGQITVPIEALNPGLTGNVGALLINQVEGPLASALRVFNTNPTSGGTVKQVATVTVADKDQLREQVVQRLTQEGTAEIAKQIPEGYLLIPNTLTFDAVTESFDHLVDEQADTLTLLYRLRVEGLIVRQEDVEFLARPVLRENVPADRELLAEGFAVRIVDGERLSSDQARFTAEVEGFTAARIDGNMVRDLVRGLPIEEAEVVLKNRLPLAADPGIEISPAGWGRMPYLPLRIYVRVAALPPQQQGASQ</sequence>
<dbReference type="AlphaFoldDB" id="A0A0P6YZ52"/>
<dbReference type="PATRIC" id="fig|872965.6.peg.721"/>
<dbReference type="RefSeq" id="WP_060687232.1">
    <property type="nucleotide sequence ID" value="NZ_LGKN01000003.1"/>
</dbReference>
<reference evidence="3 4" key="1">
    <citation type="submission" date="2015-07" db="EMBL/GenBank/DDBJ databases">
        <title>Whole genome sequence of Ardenticatena maritima DSM 23922.</title>
        <authorList>
            <person name="Hemp J."/>
            <person name="Ward L.M."/>
            <person name="Pace L.A."/>
            <person name="Fischer W.W."/>
        </authorList>
    </citation>
    <scope>NUCLEOTIDE SEQUENCE [LARGE SCALE GENOMIC DNA]</scope>
    <source>
        <strain evidence="3 4">110S</strain>
    </source>
</reference>
<evidence type="ECO:0000256" key="1">
    <source>
        <dbReference type="SAM" id="Phobius"/>
    </source>
</evidence>
<feature type="transmembrane region" description="Helical" evidence="1">
    <location>
        <begin position="152"/>
        <end position="173"/>
    </location>
</feature>
<keyword evidence="1" id="KW-0472">Membrane</keyword>
<comment type="caution">
    <text evidence="3">The sequence shown here is derived from an EMBL/GenBank/DDBJ whole genome shotgun (WGS) entry which is preliminary data.</text>
</comment>
<proteinExistence type="predicted"/>
<dbReference type="Pfam" id="PF04865">
    <property type="entry name" value="Baseplate_J"/>
    <property type="match status" value="1"/>
</dbReference>
<evidence type="ECO:0000259" key="2">
    <source>
        <dbReference type="Pfam" id="PF04865"/>
    </source>
</evidence>
<protein>
    <recommendedName>
        <fullName evidence="2">Baseplate protein J-like barrel domain-containing protein</fullName>
    </recommendedName>
</protein>
<feature type="domain" description="Baseplate protein J-like barrel" evidence="2">
    <location>
        <begin position="250"/>
        <end position="325"/>
    </location>
</feature>
<gene>
    <name evidence="3" type="ORF">SE16_03775</name>
</gene>
<keyword evidence="1" id="KW-0812">Transmembrane</keyword>
<dbReference type="InterPro" id="IPR006949">
    <property type="entry name" value="Barrel_Baseplate_J-like"/>
</dbReference>